<proteinExistence type="predicted"/>
<dbReference type="PANTHER" id="PTHR33273:SF4">
    <property type="entry name" value="ENDONUCLEASE_EXONUCLEASE_PHOSPHATASE DOMAIN-CONTAINING PROTEIN"/>
    <property type="match status" value="1"/>
</dbReference>
<evidence type="ECO:0000313" key="2">
    <source>
        <dbReference type="EMBL" id="GBP30731.1"/>
    </source>
</evidence>
<dbReference type="AlphaFoldDB" id="A0A4C1UW74"/>
<organism evidence="2 3">
    <name type="scientific">Eumeta variegata</name>
    <name type="common">Bagworm moth</name>
    <name type="synonym">Eumeta japonica</name>
    <dbReference type="NCBI Taxonomy" id="151549"/>
    <lineage>
        <taxon>Eukaryota</taxon>
        <taxon>Metazoa</taxon>
        <taxon>Ecdysozoa</taxon>
        <taxon>Arthropoda</taxon>
        <taxon>Hexapoda</taxon>
        <taxon>Insecta</taxon>
        <taxon>Pterygota</taxon>
        <taxon>Neoptera</taxon>
        <taxon>Endopterygota</taxon>
        <taxon>Lepidoptera</taxon>
        <taxon>Glossata</taxon>
        <taxon>Ditrysia</taxon>
        <taxon>Tineoidea</taxon>
        <taxon>Psychidae</taxon>
        <taxon>Oiketicinae</taxon>
        <taxon>Eumeta</taxon>
    </lineage>
</organism>
<dbReference type="PANTHER" id="PTHR33273">
    <property type="entry name" value="DOMAIN-CONTAINING PROTEIN, PUTATIVE-RELATED"/>
    <property type="match status" value="1"/>
</dbReference>
<gene>
    <name evidence="2" type="ORF">EVAR_75955_1</name>
</gene>
<sequence length="185" mass="21056">MKILQLNLNYCEAADDLLMQNTRKLKLDLVLIAEPYRHLDTQFRELDNTHKAIIWSCGKLPFQGVVSNREDGFVAARIGIDSIRFYSCYAPPSLSIEQFSKFLDRLTEDARQYFPVAIAGDFNSWAVDWGSRFTNARGKVLLEAMATLDVVRLNIGNTHTYTKRGASSMVDLTFVSSRLTRRSHS</sequence>
<dbReference type="InterPro" id="IPR005135">
    <property type="entry name" value="Endo/exonuclease/phosphatase"/>
</dbReference>
<evidence type="ECO:0000313" key="3">
    <source>
        <dbReference type="Proteomes" id="UP000299102"/>
    </source>
</evidence>
<dbReference type="CDD" id="cd09077">
    <property type="entry name" value="R1-I-EN"/>
    <property type="match status" value="1"/>
</dbReference>
<dbReference type="InterPro" id="IPR036691">
    <property type="entry name" value="Endo/exonu/phosph_ase_sf"/>
</dbReference>
<dbReference type="GO" id="GO:0003824">
    <property type="term" value="F:catalytic activity"/>
    <property type="evidence" value="ECO:0007669"/>
    <property type="project" value="InterPro"/>
</dbReference>
<name>A0A4C1UW74_EUMVA</name>
<dbReference type="Pfam" id="PF14529">
    <property type="entry name" value="Exo_endo_phos_2"/>
    <property type="match status" value="1"/>
</dbReference>
<reference evidence="2 3" key="1">
    <citation type="journal article" date="2019" name="Commun. Biol.">
        <title>The bagworm genome reveals a unique fibroin gene that provides high tensile strength.</title>
        <authorList>
            <person name="Kono N."/>
            <person name="Nakamura H."/>
            <person name="Ohtoshi R."/>
            <person name="Tomita M."/>
            <person name="Numata K."/>
            <person name="Arakawa K."/>
        </authorList>
    </citation>
    <scope>NUCLEOTIDE SEQUENCE [LARGE SCALE GENOMIC DNA]</scope>
</reference>
<comment type="caution">
    <text evidence="2">The sequence shown here is derived from an EMBL/GenBank/DDBJ whole genome shotgun (WGS) entry which is preliminary data.</text>
</comment>
<accession>A0A4C1UW74</accession>
<evidence type="ECO:0000259" key="1">
    <source>
        <dbReference type="Pfam" id="PF14529"/>
    </source>
</evidence>
<dbReference type="SUPFAM" id="SSF56219">
    <property type="entry name" value="DNase I-like"/>
    <property type="match status" value="1"/>
</dbReference>
<feature type="domain" description="Endonuclease/exonuclease/phosphatase" evidence="1">
    <location>
        <begin position="83"/>
        <end position="182"/>
    </location>
</feature>
<keyword evidence="3" id="KW-1185">Reference proteome</keyword>
<dbReference type="Gene3D" id="3.60.10.10">
    <property type="entry name" value="Endonuclease/exonuclease/phosphatase"/>
    <property type="match status" value="1"/>
</dbReference>
<dbReference type="EMBL" id="BGZK01000236">
    <property type="protein sequence ID" value="GBP30731.1"/>
    <property type="molecule type" value="Genomic_DNA"/>
</dbReference>
<dbReference type="Proteomes" id="UP000299102">
    <property type="component" value="Unassembled WGS sequence"/>
</dbReference>
<protein>
    <recommendedName>
        <fullName evidence="1">Endonuclease/exonuclease/phosphatase domain-containing protein</fullName>
    </recommendedName>
</protein>
<dbReference type="OrthoDB" id="8036339at2759"/>